<dbReference type="GO" id="GO:0047360">
    <property type="term" value="F:undecaprenyl-phosphate galactose phosphotransferase activity"/>
    <property type="evidence" value="ECO:0007669"/>
    <property type="project" value="UniProtKB-EC"/>
</dbReference>
<proteinExistence type="predicted"/>
<feature type="transmembrane region" description="Helical" evidence="1">
    <location>
        <begin position="12"/>
        <end position="33"/>
    </location>
</feature>
<sequence>MSLQKRLMDICLALILSIILLPVILIFALLVLIKDGHPVFYRSERMKRPDQPFHLWKFRTMTNAENDSGVTAGYKAARVTKTGHWLRNHRLDELPQLFNILRGDMSFVGPRPPLRCYVDMHPALYARVLQNRPGVTGLATLYFHYKEGQLLAACGSASETEDIYIRRCIPVKARLDLIWAKNQSLCYDAQLIVETASRVFSRLATRKP</sequence>
<keyword evidence="1" id="KW-0812">Transmembrane</keyword>
<keyword evidence="1" id="KW-0472">Membrane</keyword>
<keyword evidence="1" id="KW-1133">Transmembrane helix</keyword>
<dbReference type="PANTHER" id="PTHR30576:SF20">
    <property type="entry name" value="QUINOVOSAMINEPHOSPHOTRANSFERAE-RELATED"/>
    <property type="match status" value="1"/>
</dbReference>
<evidence type="ECO:0000256" key="1">
    <source>
        <dbReference type="SAM" id="Phobius"/>
    </source>
</evidence>
<accession>A0A3B0RFG4</accession>
<dbReference type="AlphaFoldDB" id="A0A3B0RFG4"/>
<dbReference type="EMBL" id="UOEG01000086">
    <property type="protein sequence ID" value="VAV92134.1"/>
    <property type="molecule type" value="Genomic_DNA"/>
</dbReference>
<reference evidence="3" key="1">
    <citation type="submission" date="2018-06" db="EMBL/GenBank/DDBJ databases">
        <authorList>
            <person name="Zhirakovskaya E."/>
        </authorList>
    </citation>
    <scope>NUCLEOTIDE SEQUENCE</scope>
</reference>
<name>A0A3B0RFG4_9ZZZZ</name>
<protein>
    <submittedName>
        <fullName evidence="3">Undecaprenyl-phosphate galactosephosphotransferase</fullName>
        <ecNumber evidence="3">2.7.8.6</ecNumber>
    </submittedName>
</protein>
<organism evidence="3">
    <name type="scientific">hydrothermal vent metagenome</name>
    <dbReference type="NCBI Taxonomy" id="652676"/>
    <lineage>
        <taxon>unclassified sequences</taxon>
        <taxon>metagenomes</taxon>
        <taxon>ecological metagenomes</taxon>
    </lineage>
</organism>
<dbReference type="PANTHER" id="PTHR30576">
    <property type="entry name" value="COLANIC BIOSYNTHESIS UDP-GLUCOSE LIPID CARRIER TRANSFERASE"/>
    <property type="match status" value="1"/>
</dbReference>
<evidence type="ECO:0000313" key="3">
    <source>
        <dbReference type="EMBL" id="VAV92134.1"/>
    </source>
</evidence>
<dbReference type="Pfam" id="PF02397">
    <property type="entry name" value="Bac_transf"/>
    <property type="match status" value="1"/>
</dbReference>
<keyword evidence="3" id="KW-0808">Transferase</keyword>
<gene>
    <name evidence="3" type="ORF">MNBD_ALPHA07-1077</name>
</gene>
<dbReference type="EC" id="2.7.8.6" evidence="3"/>
<feature type="domain" description="Bacterial sugar transferase" evidence="2">
    <location>
        <begin position="5"/>
        <end position="200"/>
    </location>
</feature>
<dbReference type="InterPro" id="IPR003362">
    <property type="entry name" value="Bact_transf"/>
</dbReference>
<evidence type="ECO:0000259" key="2">
    <source>
        <dbReference type="Pfam" id="PF02397"/>
    </source>
</evidence>